<name>A0A063YLM7_9BACT</name>
<dbReference type="Pfam" id="PF13177">
    <property type="entry name" value="DNA_pol3_delta2"/>
    <property type="match status" value="1"/>
</dbReference>
<organism evidence="1 2">
    <name type="scientific">Metamycoplasma hyosynoviae</name>
    <dbReference type="NCBI Taxonomy" id="29559"/>
    <lineage>
        <taxon>Bacteria</taxon>
        <taxon>Bacillati</taxon>
        <taxon>Mycoplasmatota</taxon>
        <taxon>Mycoplasmoidales</taxon>
        <taxon>Metamycoplasmataceae</taxon>
        <taxon>Metamycoplasma</taxon>
    </lineage>
</organism>
<evidence type="ECO:0000313" key="1">
    <source>
        <dbReference type="EMBL" id="TDU97825.1"/>
    </source>
</evidence>
<gene>
    <name evidence="1" type="ORF">JN03_0344</name>
</gene>
<dbReference type="OrthoDB" id="9810148at2"/>
<dbReference type="Gene3D" id="3.40.50.300">
    <property type="entry name" value="P-loop containing nucleotide triphosphate hydrolases"/>
    <property type="match status" value="1"/>
</dbReference>
<dbReference type="RefSeq" id="WP_036443104.1">
    <property type="nucleotide sequence ID" value="NZ_JAQRAU010000010.1"/>
</dbReference>
<sequence>MTNNHYYEIIDNSVKKNKLSQVYLFTALPNTNISKYLIYFINLVNGESYKTEKDIIYGELYFMVDGSKVSIKKEELLKTVNKARNLQSSHESSKTRVLIIKNIENGSPSVLNALLNFLENCPDNLIVLITTNNRNRVLKTIRSRCFEISFSKTTIKHKKEEDDDKFKMFYEYLFEDEEKMAEYYTNENIQLLYDLKKHFATSFNNHYPLLIFLEKKLNDENFFILLSYLLFNLIEIHSKKNNIKITTNFIDEELFQSFEDDEFPFINLINLIKKYLITFKIPNNNFKLQKAAFIGKLGDEYDK</sequence>
<proteinExistence type="predicted"/>
<dbReference type="EMBL" id="SOCH01000003">
    <property type="protein sequence ID" value="TDU97825.1"/>
    <property type="molecule type" value="Genomic_DNA"/>
</dbReference>
<evidence type="ECO:0000313" key="2">
    <source>
        <dbReference type="Proteomes" id="UP000294882"/>
    </source>
</evidence>
<dbReference type="STRING" id="29559.NPL3_01325"/>
<accession>A0A063YLM7</accession>
<protein>
    <submittedName>
        <fullName evidence="1">DNA polymerase-3 subunit delta</fullName>
    </submittedName>
</protein>
<comment type="caution">
    <text evidence="1">The sequence shown here is derived from an EMBL/GenBank/DDBJ whole genome shotgun (WGS) entry which is preliminary data.</text>
</comment>
<dbReference type="Proteomes" id="UP000294882">
    <property type="component" value="Unassembled WGS sequence"/>
</dbReference>
<dbReference type="SUPFAM" id="SSF52540">
    <property type="entry name" value="P-loop containing nucleoside triphosphate hydrolases"/>
    <property type="match status" value="1"/>
</dbReference>
<dbReference type="AlphaFoldDB" id="A0A063YLM7"/>
<dbReference type="InterPro" id="IPR027417">
    <property type="entry name" value="P-loop_NTPase"/>
</dbReference>
<reference evidence="1 2" key="1">
    <citation type="submission" date="2019-03" db="EMBL/GenBank/DDBJ databases">
        <title>Genomic Encyclopedia of Archaeal and Bacterial Type Strains, Phase II (KMG-II): from individual species to whole genera.</title>
        <authorList>
            <person name="Goeker M."/>
        </authorList>
    </citation>
    <scope>NUCLEOTIDE SEQUENCE [LARGE SCALE GENOMIC DNA]</scope>
    <source>
        <strain evidence="1 2">ATCC 25591</strain>
    </source>
</reference>